<dbReference type="Proteomes" id="UP001155241">
    <property type="component" value="Unassembled WGS sequence"/>
</dbReference>
<accession>A0A9X2JJ90</accession>
<dbReference type="Pfam" id="PF13365">
    <property type="entry name" value="Trypsin_2"/>
    <property type="match status" value="1"/>
</dbReference>
<feature type="compositionally biased region" description="Basic and acidic residues" evidence="1">
    <location>
        <begin position="335"/>
        <end position="354"/>
    </location>
</feature>
<comment type="caution">
    <text evidence="3">The sequence shown here is derived from an EMBL/GenBank/DDBJ whole genome shotgun (WGS) entry which is preliminary data.</text>
</comment>
<dbReference type="SUPFAM" id="SSF50494">
    <property type="entry name" value="Trypsin-like serine proteases"/>
    <property type="match status" value="1"/>
</dbReference>
<dbReference type="InterPro" id="IPR009003">
    <property type="entry name" value="Peptidase_S1_PA"/>
</dbReference>
<name>A0A9X2JJ90_9BACT</name>
<dbReference type="RefSeq" id="WP_252856026.1">
    <property type="nucleotide sequence ID" value="NZ_JAMXLR010000092.1"/>
</dbReference>
<evidence type="ECO:0000256" key="2">
    <source>
        <dbReference type="SAM" id="SignalP"/>
    </source>
</evidence>
<feature type="signal peptide" evidence="2">
    <location>
        <begin position="1"/>
        <end position="20"/>
    </location>
</feature>
<feature type="compositionally biased region" description="Low complexity" evidence="1">
    <location>
        <begin position="370"/>
        <end position="383"/>
    </location>
</feature>
<reference evidence="3" key="1">
    <citation type="submission" date="2022-06" db="EMBL/GenBank/DDBJ databases">
        <title>Aeoliella straminimaris, a novel planctomycete from sediments.</title>
        <authorList>
            <person name="Vitorino I.R."/>
            <person name="Lage O.M."/>
        </authorList>
    </citation>
    <scope>NUCLEOTIDE SEQUENCE</scope>
    <source>
        <strain evidence="3">ICT_H6.2</strain>
    </source>
</reference>
<evidence type="ECO:0000313" key="4">
    <source>
        <dbReference type="Proteomes" id="UP001155241"/>
    </source>
</evidence>
<dbReference type="PANTHER" id="PTHR43019">
    <property type="entry name" value="SERINE ENDOPROTEASE DEGS"/>
    <property type="match status" value="1"/>
</dbReference>
<dbReference type="Gene3D" id="2.30.42.10">
    <property type="match status" value="1"/>
</dbReference>
<evidence type="ECO:0000256" key="1">
    <source>
        <dbReference type="SAM" id="MobiDB-lite"/>
    </source>
</evidence>
<dbReference type="AlphaFoldDB" id="A0A9X2JJ90"/>
<evidence type="ECO:0000313" key="3">
    <source>
        <dbReference type="EMBL" id="MCO6047920.1"/>
    </source>
</evidence>
<dbReference type="PRINTS" id="PR00834">
    <property type="entry name" value="PROTEASES2C"/>
</dbReference>
<feature type="compositionally biased region" description="Acidic residues" evidence="1">
    <location>
        <begin position="594"/>
        <end position="614"/>
    </location>
</feature>
<dbReference type="InterPro" id="IPR001940">
    <property type="entry name" value="Peptidase_S1C"/>
</dbReference>
<proteinExistence type="predicted"/>
<gene>
    <name evidence="3" type="ORF">NG895_28785</name>
</gene>
<dbReference type="SUPFAM" id="SSF50156">
    <property type="entry name" value="PDZ domain-like"/>
    <property type="match status" value="1"/>
</dbReference>
<protein>
    <submittedName>
        <fullName evidence="3">Trypsin-like peptidase domain-containing protein</fullName>
    </submittedName>
</protein>
<keyword evidence="2" id="KW-0732">Signal</keyword>
<feature type="region of interest" description="Disordered" evidence="1">
    <location>
        <begin position="591"/>
        <end position="614"/>
    </location>
</feature>
<organism evidence="3 4">
    <name type="scientific">Aeoliella straminimaris</name>
    <dbReference type="NCBI Taxonomy" id="2954799"/>
    <lineage>
        <taxon>Bacteria</taxon>
        <taxon>Pseudomonadati</taxon>
        <taxon>Planctomycetota</taxon>
        <taxon>Planctomycetia</taxon>
        <taxon>Pirellulales</taxon>
        <taxon>Lacipirellulaceae</taxon>
        <taxon>Aeoliella</taxon>
    </lineage>
</organism>
<feature type="chain" id="PRO_5040945924" evidence="2">
    <location>
        <begin position="21"/>
        <end position="614"/>
    </location>
</feature>
<dbReference type="InterPro" id="IPR036034">
    <property type="entry name" value="PDZ_sf"/>
</dbReference>
<dbReference type="PANTHER" id="PTHR43019:SF62">
    <property type="entry name" value="SERINE ENDOPROTEASE DEGS"/>
    <property type="match status" value="1"/>
</dbReference>
<sequence>MKSVWLPVLIIALQTSFASAVVPPEVLEAEATRVAVVEKISRSTVAVFDSQGQGGGSAVIISPDGYALTNFHVTAPCGPAMKCGLNDGNLYDAVLVGLDPPGDVALIKLLGRDDFPAAELGDSDAAQVGDKVIVAGNPFLLAEDYHPTITYGILSGTHRYQYPSGTLLEYADCLQTDASINPGNSGGPLWDAEGRLIGINGRGSFEKRGRVNVGVGYAISINQIKHFLSHLKAGRVVDHATLGATVASAGNGRVVVDDLLEDSDAYRRGLRYSDYLSSFAGRDITSANVLKNALGIYPAGWRVPVEFIRDGQIYEANVRLASLHHVGELESLIEEEAKKPPQIEPPGPKDKDDQGQEDDDNKDQKPPRIQLPQLPGAAQQLEPPKLPPEVEKLYAKRSGFANYYFNEQQQQRLIDRCRQWKALESVPQLVIDGGDSLQHEVRIEDSAEEASLRSVRGQFFAKFDSLDTAGNGPPGSGGMIAAVHQWHKLLHQGREGFDEVFYFGQLPFGEGLQLHDCLMAIDEGYTTQFYFDLDSGNLVGMEHFTADDRDPCLIHFSRFQPWQSSELPRRWVVRFGDNAYMEFDVDKYTNAASTDEESIPAEDDAADNGEANDE</sequence>
<dbReference type="GO" id="GO:0006508">
    <property type="term" value="P:proteolysis"/>
    <property type="evidence" value="ECO:0007669"/>
    <property type="project" value="InterPro"/>
</dbReference>
<dbReference type="EMBL" id="JAMXLR010000092">
    <property type="protein sequence ID" value="MCO6047920.1"/>
    <property type="molecule type" value="Genomic_DNA"/>
</dbReference>
<feature type="region of interest" description="Disordered" evidence="1">
    <location>
        <begin position="335"/>
        <end position="384"/>
    </location>
</feature>
<dbReference type="GO" id="GO:0004252">
    <property type="term" value="F:serine-type endopeptidase activity"/>
    <property type="evidence" value="ECO:0007669"/>
    <property type="project" value="InterPro"/>
</dbReference>
<keyword evidence="4" id="KW-1185">Reference proteome</keyword>
<dbReference type="Gene3D" id="2.40.10.120">
    <property type="match status" value="1"/>
</dbReference>